<keyword evidence="2" id="KW-0805">Transcription regulation</keyword>
<evidence type="ECO:0000259" key="6">
    <source>
        <dbReference type="PROSITE" id="PS51005"/>
    </source>
</evidence>
<dbReference type="Pfam" id="PF02365">
    <property type="entry name" value="NAM"/>
    <property type="match status" value="1"/>
</dbReference>
<evidence type="ECO:0000256" key="5">
    <source>
        <dbReference type="ARBA" id="ARBA00023242"/>
    </source>
</evidence>
<keyword evidence="3" id="KW-0238">DNA-binding</keyword>
<accession>A0A8B8MRE4</accession>
<keyword evidence="5" id="KW-0539">Nucleus</keyword>
<dbReference type="SUPFAM" id="SSF101941">
    <property type="entry name" value="NAC domain"/>
    <property type="match status" value="1"/>
</dbReference>
<evidence type="ECO:0000313" key="7">
    <source>
        <dbReference type="Proteomes" id="UP000827889"/>
    </source>
</evidence>
<organism evidence="7 8">
    <name type="scientific">Rhodamnia argentea</name>
    <dbReference type="NCBI Taxonomy" id="178133"/>
    <lineage>
        <taxon>Eukaryota</taxon>
        <taxon>Viridiplantae</taxon>
        <taxon>Streptophyta</taxon>
        <taxon>Embryophyta</taxon>
        <taxon>Tracheophyta</taxon>
        <taxon>Spermatophyta</taxon>
        <taxon>Magnoliopsida</taxon>
        <taxon>eudicotyledons</taxon>
        <taxon>Gunneridae</taxon>
        <taxon>Pentapetalae</taxon>
        <taxon>rosids</taxon>
        <taxon>malvids</taxon>
        <taxon>Myrtales</taxon>
        <taxon>Myrtaceae</taxon>
        <taxon>Myrtoideae</taxon>
        <taxon>Myrteae</taxon>
        <taxon>Australasian group</taxon>
        <taxon>Rhodamnia</taxon>
    </lineage>
</organism>
<gene>
    <name evidence="8" type="primary">LOC115726870</name>
</gene>
<feature type="domain" description="NAC" evidence="6">
    <location>
        <begin position="14"/>
        <end position="170"/>
    </location>
</feature>
<dbReference type="Gene3D" id="2.170.150.80">
    <property type="entry name" value="NAC domain"/>
    <property type="match status" value="1"/>
</dbReference>
<dbReference type="InterPro" id="IPR003441">
    <property type="entry name" value="NAC-dom"/>
</dbReference>
<evidence type="ECO:0000313" key="8">
    <source>
        <dbReference type="RefSeq" id="XP_030512798.1"/>
    </source>
</evidence>
<dbReference type="RefSeq" id="XP_030512798.1">
    <property type="nucleotide sequence ID" value="XM_030656938.1"/>
</dbReference>
<reference evidence="8" key="1">
    <citation type="submission" date="2025-08" db="UniProtKB">
        <authorList>
            <consortium name="RefSeq"/>
        </authorList>
    </citation>
    <scope>IDENTIFICATION</scope>
    <source>
        <tissue evidence="8">Leaf</tissue>
    </source>
</reference>
<sequence>MEGSVHRNACAPLLPPGFRFYPTDQELILHYLKEKVSSSSNPFLSVIADVDIYKYNPWELPGKAVFGEEEWFFFSPRNRKYPNGTRPNRTTAVGYWKATGGDKPILDSSESQCLGVKKALTFYRGRPPKGVKTSWVMHEYRLLEHNRHYSHRLGGTLLLDDWVLCRVRRKSSCKGAPGDEYNESNGSSSDQMTFNGILHGQECIQNSPILDSNEGQIGVLATQESEGGQRITSVDDFQDASPEFTTSEASSCNFGAPRVVPSFEEALESIKKTLSIADFDELALSNDQEVTLT</sequence>
<keyword evidence="4" id="KW-0804">Transcription</keyword>
<name>A0A8B8MRE4_9MYRT</name>
<evidence type="ECO:0000256" key="1">
    <source>
        <dbReference type="ARBA" id="ARBA00004123"/>
    </source>
</evidence>
<dbReference type="Proteomes" id="UP000827889">
    <property type="component" value="Chromosome 3"/>
</dbReference>
<evidence type="ECO:0000256" key="3">
    <source>
        <dbReference type="ARBA" id="ARBA00023125"/>
    </source>
</evidence>
<dbReference type="PANTHER" id="PTHR31744:SF233">
    <property type="entry name" value="NAC DOMAIN-CONTAINING PROTEIN 72-LIKE"/>
    <property type="match status" value="1"/>
</dbReference>
<protein>
    <submittedName>
        <fullName evidence="8">NAC transcription factor 32-like</fullName>
    </submittedName>
</protein>
<dbReference type="GO" id="GO:0005634">
    <property type="term" value="C:nucleus"/>
    <property type="evidence" value="ECO:0007669"/>
    <property type="project" value="UniProtKB-SubCell"/>
</dbReference>
<dbReference type="OrthoDB" id="1921961at2759"/>
<dbReference type="KEGG" id="rarg:115726870"/>
<dbReference type="GeneID" id="115726870"/>
<proteinExistence type="predicted"/>
<dbReference type="InterPro" id="IPR036093">
    <property type="entry name" value="NAC_dom_sf"/>
</dbReference>
<comment type="subcellular location">
    <subcellularLocation>
        <location evidence="1">Nucleus</location>
    </subcellularLocation>
</comment>
<dbReference type="AlphaFoldDB" id="A0A8B8MRE4"/>
<evidence type="ECO:0000256" key="2">
    <source>
        <dbReference type="ARBA" id="ARBA00023015"/>
    </source>
</evidence>
<dbReference type="PANTHER" id="PTHR31744">
    <property type="entry name" value="PROTEIN CUP-SHAPED COTYLEDON 2-RELATED"/>
    <property type="match status" value="1"/>
</dbReference>
<evidence type="ECO:0000256" key="4">
    <source>
        <dbReference type="ARBA" id="ARBA00023163"/>
    </source>
</evidence>
<dbReference type="GO" id="GO:0003677">
    <property type="term" value="F:DNA binding"/>
    <property type="evidence" value="ECO:0007669"/>
    <property type="project" value="UniProtKB-KW"/>
</dbReference>
<dbReference type="PROSITE" id="PS51005">
    <property type="entry name" value="NAC"/>
    <property type="match status" value="1"/>
</dbReference>
<dbReference type="GO" id="GO:0006355">
    <property type="term" value="P:regulation of DNA-templated transcription"/>
    <property type="evidence" value="ECO:0007669"/>
    <property type="project" value="InterPro"/>
</dbReference>
<keyword evidence="7" id="KW-1185">Reference proteome</keyword>